<feature type="transmembrane region" description="Helical" evidence="12">
    <location>
        <begin position="128"/>
        <end position="146"/>
    </location>
</feature>
<keyword evidence="11 12" id="KW-0961">Cell wall biogenesis/degradation</keyword>
<dbReference type="RefSeq" id="WP_021828633.1">
    <property type="nucleotide sequence ID" value="NZ_CP015840.1"/>
</dbReference>
<keyword evidence="12 14" id="KW-0479">Metal-binding</keyword>
<accession>A0A173DYE3</accession>
<feature type="transmembrane region" description="Helical" evidence="12">
    <location>
        <begin position="91"/>
        <end position="108"/>
    </location>
</feature>
<dbReference type="GO" id="GO:0051992">
    <property type="term" value="F:UDP-N-acetylmuramoyl-L-alanyl-D-glutamyl-meso-2,6-diaminopimelyl-D-alanyl-D-alanine:undecaprenyl-phosphate transferase activity"/>
    <property type="evidence" value="ECO:0007669"/>
    <property type="project" value="RHEA"/>
</dbReference>
<comment type="subcellular location">
    <subcellularLocation>
        <location evidence="12">Cell membrane</location>
        <topology evidence="12">Multi-pass membrane protein</topology>
    </subcellularLocation>
    <subcellularLocation>
        <location evidence="1">Membrane</location>
        <topology evidence="1">Multi-pass membrane protein</topology>
    </subcellularLocation>
</comment>
<dbReference type="HAMAP" id="MF_00038">
    <property type="entry name" value="MraY"/>
    <property type="match status" value="1"/>
</dbReference>
<dbReference type="GeneID" id="81477908"/>
<proteinExistence type="inferred from homology"/>
<feature type="transmembrane region" description="Helical" evidence="12">
    <location>
        <begin position="196"/>
        <end position="217"/>
    </location>
</feature>
<evidence type="ECO:0000313" key="16">
    <source>
        <dbReference type="Proteomes" id="UP000019147"/>
    </source>
</evidence>
<keyword evidence="5 12" id="KW-0812">Transmembrane</keyword>
<dbReference type="GO" id="GO:0071555">
    <property type="term" value="P:cell wall organization"/>
    <property type="evidence" value="ECO:0007669"/>
    <property type="project" value="UniProtKB-KW"/>
</dbReference>
<evidence type="ECO:0000256" key="1">
    <source>
        <dbReference type="ARBA" id="ARBA00004141"/>
    </source>
</evidence>
<keyword evidence="7 12" id="KW-0573">Peptidoglycan synthesis</keyword>
<dbReference type="CDD" id="cd06852">
    <property type="entry name" value="GT_MraY"/>
    <property type="match status" value="1"/>
</dbReference>
<evidence type="ECO:0000256" key="9">
    <source>
        <dbReference type="ARBA" id="ARBA00023136"/>
    </source>
</evidence>
<dbReference type="PANTHER" id="PTHR22926:SF5">
    <property type="entry name" value="PHOSPHO-N-ACETYLMURAMOYL-PENTAPEPTIDE-TRANSFERASE HOMOLOG"/>
    <property type="match status" value="1"/>
</dbReference>
<dbReference type="Pfam" id="PF00953">
    <property type="entry name" value="Glycos_transf_4"/>
    <property type="match status" value="1"/>
</dbReference>
<dbReference type="GO" id="GO:0009252">
    <property type="term" value="P:peptidoglycan biosynthetic process"/>
    <property type="evidence" value="ECO:0007669"/>
    <property type="project" value="UniProtKB-UniRule"/>
</dbReference>
<protein>
    <recommendedName>
        <fullName evidence="12 13">Phospho-N-acetylmuramoyl-pentapeptide-transferase</fullName>
        <ecNumber evidence="12 13">2.7.8.13</ecNumber>
    </recommendedName>
    <alternativeName>
        <fullName evidence="12">UDP-MurNAc-pentapeptide phosphotransferase</fullName>
    </alternativeName>
</protein>
<dbReference type="EC" id="2.7.8.13" evidence="12 13"/>
<dbReference type="GO" id="GO:0005886">
    <property type="term" value="C:plasma membrane"/>
    <property type="evidence" value="ECO:0007669"/>
    <property type="project" value="UniProtKB-SubCell"/>
</dbReference>
<feature type="binding site" evidence="14">
    <location>
        <position position="255"/>
    </location>
    <ligand>
        <name>Mg(2+)</name>
        <dbReference type="ChEBI" id="CHEBI:18420"/>
    </ligand>
</feature>
<feature type="transmembrane region" description="Helical" evidence="12">
    <location>
        <begin position="330"/>
        <end position="347"/>
    </location>
</feature>
<comment type="catalytic activity">
    <reaction evidence="12">
        <text>UDP-N-acetyl-alpha-D-muramoyl-L-alanyl-gamma-D-glutamyl-meso-2,6-diaminopimeloyl-D-alanyl-D-alanine + di-trans,octa-cis-undecaprenyl phosphate = di-trans,octa-cis-undecaprenyl diphospho-N-acetyl-alpha-D-muramoyl-L-alanyl-D-glutamyl-meso-2,6-diaminopimeloyl-D-alanyl-D-alanine + UMP</text>
        <dbReference type="Rhea" id="RHEA:28386"/>
        <dbReference type="ChEBI" id="CHEBI:57865"/>
        <dbReference type="ChEBI" id="CHEBI:60392"/>
        <dbReference type="ChEBI" id="CHEBI:61386"/>
        <dbReference type="ChEBI" id="CHEBI:61387"/>
        <dbReference type="EC" id="2.7.8.13"/>
    </reaction>
</comment>
<evidence type="ECO:0000256" key="12">
    <source>
        <dbReference type="HAMAP-Rule" id="MF_00038"/>
    </source>
</evidence>
<evidence type="ECO:0000256" key="8">
    <source>
        <dbReference type="ARBA" id="ARBA00022989"/>
    </source>
</evidence>
<dbReference type="PANTHER" id="PTHR22926">
    <property type="entry name" value="PHOSPHO-N-ACETYLMURAMOYL-PENTAPEPTIDE-TRANSFERASE"/>
    <property type="match status" value="1"/>
</dbReference>
<feature type="transmembrane region" description="Helical" evidence="12">
    <location>
        <begin position="223"/>
        <end position="244"/>
    </location>
</feature>
<evidence type="ECO:0000256" key="13">
    <source>
        <dbReference type="NCBIfam" id="TIGR00445"/>
    </source>
</evidence>
<dbReference type="Proteomes" id="UP000019147">
    <property type="component" value="Chromosome"/>
</dbReference>
<evidence type="ECO:0000256" key="6">
    <source>
        <dbReference type="ARBA" id="ARBA00022960"/>
    </source>
</evidence>
<comment type="function">
    <text evidence="12">Catalyzes the initial step of the lipid cycle reactions in the biosynthesis of the cell wall peptidoglycan: transfers peptidoglycan precursor phospho-MurNAc-pentapeptide from UDP-MurNAc-pentapeptide onto the lipid carrier undecaprenyl phosphate, yielding undecaprenyl-pyrophosphoryl-MurNAc-pentapeptide, known as lipid I.</text>
</comment>
<comment type="pathway">
    <text evidence="12">Cell wall biogenesis; peptidoglycan biosynthesis.</text>
</comment>
<reference evidence="15 16" key="1">
    <citation type="journal article" date="2014" name="Syst. Appl. Microbiol.">
        <title>Evidence for the existence of two new members of the family Chlamydiaceae and proposal of Chlamydia avium sp. nov. and Chlamydia gallinacea sp. nov.</title>
        <authorList>
            <person name="Sachse K."/>
            <person name="Laroucau K."/>
            <person name="Riege K."/>
            <person name="Wehner S."/>
            <person name="Dilcher M."/>
            <person name="Creasy H.H."/>
            <person name="Weidmann M."/>
            <person name="Myers G."/>
            <person name="Vorimore F."/>
            <person name="Vicari N."/>
            <person name="Magnino S."/>
            <person name="Liebler-Tenorio E."/>
            <person name="Ruettger A."/>
            <person name="Bavoil P.M."/>
            <person name="Hufert F.T."/>
            <person name="Rossello-Mora R."/>
            <person name="Marz M."/>
        </authorList>
    </citation>
    <scope>NUCLEOTIDE SEQUENCE [LARGE SCALE GENOMIC DNA]</scope>
    <source>
        <strain evidence="15 16">08-1274/3</strain>
    </source>
</reference>
<dbReference type="GO" id="GO:0008360">
    <property type="term" value="P:regulation of cell shape"/>
    <property type="evidence" value="ECO:0007669"/>
    <property type="project" value="UniProtKB-KW"/>
</dbReference>
<gene>
    <name evidence="12" type="primary">mraY</name>
    <name evidence="15" type="ORF">M787_001145</name>
</gene>
<dbReference type="UniPathway" id="UPA00219"/>
<evidence type="ECO:0000256" key="14">
    <source>
        <dbReference type="PIRSR" id="PIRSR600715-1"/>
    </source>
</evidence>
<evidence type="ECO:0000256" key="10">
    <source>
        <dbReference type="ARBA" id="ARBA00023306"/>
    </source>
</evidence>
<feature type="transmembrane region" description="Helical" evidence="12">
    <location>
        <begin position="12"/>
        <end position="32"/>
    </location>
</feature>
<dbReference type="eggNOG" id="COG0472">
    <property type="taxonomic scope" value="Bacteria"/>
</dbReference>
<evidence type="ECO:0000256" key="5">
    <source>
        <dbReference type="ARBA" id="ARBA00022692"/>
    </source>
</evidence>
<dbReference type="PROSITE" id="PS01347">
    <property type="entry name" value="MRAY_1"/>
    <property type="match status" value="1"/>
</dbReference>
<organism evidence="15 16">
    <name type="scientific">Chlamydia gallinacea 08-1274/3</name>
    <dbReference type="NCBI Taxonomy" id="1143323"/>
    <lineage>
        <taxon>Bacteria</taxon>
        <taxon>Pseudomonadati</taxon>
        <taxon>Chlamydiota</taxon>
        <taxon>Chlamydiia</taxon>
        <taxon>Chlamydiales</taxon>
        <taxon>Chlamydiaceae</taxon>
        <taxon>Chlamydia/Chlamydophila group</taxon>
        <taxon>Chlamydia</taxon>
    </lineage>
</organism>
<evidence type="ECO:0000256" key="11">
    <source>
        <dbReference type="ARBA" id="ARBA00023316"/>
    </source>
</evidence>
<dbReference type="AlphaFoldDB" id="A0A173DYE3"/>
<dbReference type="InterPro" id="IPR003524">
    <property type="entry name" value="PNAcMuramoyl-5peptid_Trfase"/>
</dbReference>
<keyword evidence="6 12" id="KW-0133">Cell shape</keyword>
<evidence type="ECO:0000313" key="15">
    <source>
        <dbReference type="EMBL" id="ANG65933.1"/>
    </source>
</evidence>
<sequence>MDFVFSCFYNVLSLFLILVFSVAVAQGLILGYPMIQWLRAQNHYNQLQKAYCEKLEALHYEKASTPTAGGILFVLVLLTAVFLWLPLSYPTTWLFVFLIGSWGSLGWYDDIVKKRQKKGHGVTAQQKLITQLLIAAITVSVVLYVYDEPSKFYTLHVPFYGVISLGSSFLGKCLCFSLAILAIVGTSNAVNLTDGLDGLAAGTVSMAAFGCLVIAVLRTSSLLTANIAVILAALIGACLAFLKYNLLPAKVFMGDTGSLLIGGILGSCAVILRLELFLILCGGVFVAEAGSVILQVLSCRLRKKRIFFCSPLHHHYEYQGISEKIVVRNFWLAGFLCMVLGIAGAILG</sequence>
<keyword evidence="9 12" id="KW-0472">Membrane</keyword>
<dbReference type="InterPro" id="IPR018480">
    <property type="entry name" value="PNAcMuramoyl-5peptid_Trfase_CS"/>
</dbReference>
<evidence type="ECO:0000256" key="2">
    <source>
        <dbReference type="ARBA" id="ARBA00005583"/>
    </source>
</evidence>
<dbReference type="GO" id="GO:0008963">
    <property type="term" value="F:phospho-N-acetylmuramoyl-pentapeptide-transferase activity"/>
    <property type="evidence" value="ECO:0007669"/>
    <property type="project" value="UniProtKB-UniRule"/>
</dbReference>
<keyword evidence="4 12" id="KW-0808">Transferase</keyword>
<feature type="binding site" evidence="14">
    <location>
        <position position="191"/>
    </location>
    <ligand>
        <name>Mg(2+)</name>
        <dbReference type="ChEBI" id="CHEBI:18420"/>
    </ligand>
</feature>
<evidence type="ECO:0000256" key="4">
    <source>
        <dbReference type="ARBA" id="ARBA00022679"/>
    </source>
</evidence>
<dbReference type="KEGG" id="cgz:M787_001145"/>
<feature type="transmembrane region" description="Helical" evidence="12">
    <location>
        <begin position="277"/>
        <end position="297"/>
    </location>
</feature>
<dbReference type="NCBIfam" id="TIGR00445">
    <property type="entry name" value="mraY"/>
    <property type="match status" value="1"/>
</dbReference>
<keyword evidence="12" id="KW-1003">Cell membrane</keyword>
<evidence type="ECO:0000256" key="7">
    <source>
        <dbReference type="ARBA" id="ARBA00022984"/>
    </source>
</evidence>
<keyword evidence="12 14" id="KW-0460">Magnesium</keyword>
<keyword evidence="8 12" id="KW-1133">Transmembrane helix</keyword>
<dbReference type="OrthoDB" id="9805475at2"/>
<keyword evidence="10 12" id="KW-0131">Cell cycle</keyword>
<dbReference type="PROSITE" id="PS01348">
    <property type="entry name" value="MRAY_2"/>
    <property type="match status" value="1"/>
</dbReference>
<dbReference type="GO" id="GO:0051301">
    <property type="term" value="P:cell division"/>
    <property type="evidence" value="ECO:0007669"/>
    <property type="project" value="UniProtKB-KW"/>
</dbReference>
<dbReference type="EMBL" id="CP015840">
    <property type="protein sequence ID" value="ANG65933.1"/>
    <property type="molecule type" value="Genomic_DNA"/>
</dbReference>
<comment type="similarity">
    <text evidence="2 12">Belongs to the glycosyltransferase 4 family. MraY subfamily.</text>
</comment>
<feature type="transmembrane region" description="Helical" evidence="12">
    <location>
        <begin position="158"/>
        <end position="184"/>
    </location>
</feature>
<keyword evidence="3 12" id="KW-0132">Cell division</keyword>
<dbReference type="STRING" id="1143323.M787_001145"/>
<evidence type="ECO:0000256" key="3">
    <source>
        <dbReference type="ARBA" id="ARBA00022618"/>
    </source>
</evidence>
<feature type="transmembrane region" description="Helical" evidence="12">
    <location>
        <begin position="67"/>
        <end position="85"/>
    </location>
</feature>
<name>A0A173DYE3_9CHLA</name>
<dbReference type="GO" id="GO:0046872">
    <property type="term" value="F:metal ion binding"/>
    <property type="evidence" value="ECO:0007669"/>
    <property type="project" value="UniProtKB-KW"/>
</dbReference>
<comment type="cofactor">
    <cofactor evidence="12 14">
        <name>Mg(2+)</name>
        <dbReference type="ChEBI" id="CHEBI:18420"/>
    </cofactor>
</comment>
<feature type="transmembrane region" description="Helical" evidence="12">
    <location>
        <begin position="251"/>
        <end position="271"/>
    </location>
</feature>
<dbReference type="InterPro" id="IPR000715">
    <property type="entry name" value="Glycosyl_transferase_4"/>
</dbReference>